<evidence type="ECO:0000313" key="2">
    <source>
        <dbReference type="EMBL" id="SHO61623.1"/>
    </source>
</evidence>
<accession>A0A1M7Z9L3</accession>
<name>A0A1M7Z9L3_9BACT</name>
<organism evidence="2 3">
    <name type="scientific">Algoriphagus zhangzhouensis</name>
    <dbReference type="NCBI Taxonomy" id="1073327"/>
    <lineage>
        <taxon>Bacteria</taxon>
        <taxon>Pseudomonadati</taxon>
        <taxon>Bacteroidota</taxon>
        <taxon>Cytophagia</taxon>
        <taxon>Cytophagales</taxon>
        <taxon>Cyclobacteriaceae</taxon>
        <taxon>Algoriphagus</taxon>
    </lineage>
</organism>
<dbReference type="STRING" id="1073327.SAMN04488108_1463"/>
<dbReference type="RefSeq" id="WP_073571128.1">
    <property type="nucleotide sequence ID" value="NZ_FRXN01000002.1"/>
</dbReference>
<keyword evidence="1" id="KW-0732">Signal</keyword>
<sequence length="66" mass="7308">MKKSIILFAFLSILFLQSAPLVKADPGITCCMRSSLNKVCHWIIYVGPNGNEMIPVPGVEVRCPEM</sequence>
<proteinExistence type="predicted"/>
<feature type="signal peptide" evidence="1">
    <location>
        <begin position="1"/>
        <end position="24"/>
    </location>
</feature>
<dbReference type="Proteomes" id="UP000184609">
    <property type="component" value="Unassembled WGS sequence"/>
</dbReference>
<keyword evidence="3" id="KW-1185">Reference proteome</keyword>
<dbReference type="EMBL" id="FRXN01000002">
    <property type="protein sequence ID" value="SHO61623.1"/>
    <property type="molecule type" value="Genomic_DNA"/>
</dbReference>
<feature type="chain" id="PRO_5012975100" evidence="1">
    <location>
        <begin position="25"/>
        <end position="66"/>
    </location>
</feature>
<evidence type="ECO:0000313" key="3">
    <source>
        <dbReference type="Proteomes" id="UP000184609"/>
    </source>
</evidence>
<gene>
    <name evidence="2" type="ORF">SAMN04488108_1463</name>
</gene>
<protein>
    <submittedName>
        <fullName evidence="2">Uncharacterized protein</fullName>
    </submittedName>
</protein>
<evidence type="ECO:0000256" key="1">
    <source>
        <dbReference type="SAM" id="SignalP"/>
    </source>
</evidence>
<dbReference type="AlphaFoldDB" id="A0A1M7Z9L3"/>
<reference evidence="3" key="1">
    <citation type="submission" date="2016-12" db="EMBL/GenBank/DDBJ databases">
        <authorList>
            <person name="Varghese N."/>
            <person name="Submissions S."/>
        </authorList>
    </citation>
    <scope>NUCLEOTIDE SEQUENCE [LARGE SCALE GENOMIC DNA]</scope>
    <source>
        <strain evidence="3">DSM 25035</strain>
    </source>
</reference>